<name>A0A1N7MJS7_9BACT</name>
<proteinExistence type="predicted"/>
<dbReference type="RefSeq" id="WP_076500720.1">
    <property type="nucleotide sequence ID" value="NZ_FTOP01000006.1"/>
</dbReference>
<dbReference type="AlphaFoldDB" id="A0A1N7MJS7"/>
<evidence type="ECO:0000313" key="1">
    <source>
        <dbReference type="EMBL" id="SIS86396.1"/>
    </source>
</evidence>
<accession>A0A1N7MJS7</accession>
<organism evidence="1 2">
    <name type="scientific">Belliella pelovolcani</name>
    <dbReference type="NCBI Taxonomy" id="529505"/>
    <lineage>
        <taxon>Bacteria</taxon>
        <taxon>Pseudomonadati</taxon>
        <taxon>Bacteroidota</taxon>
        <taxon>Cytophagia</taxon>
        <taxon>Cytophagales</taxon>
        <taxon>Cyclobacteriaceae</taxon>
        <taxon>Belliella</taxon>
    </lineage>
</organism>
<sequence length="248" mass="27467">MAKQTSIITLSGNIGKLNFFKNRDGYQAREKGGVSKSRIMTDPRYARTRENIAEFTINAAAVKLLKDTIRPALIKISDPRLHQRLVRRMLEILRTDPVNNRGERQVAEGDWLLMQGLEMNVRANMATVLKPEITYSNTASDWQASIPAFQPADFVSIPEGATHFRIFAVGASVDFSTLERNFLMEASAELPIGDVTSVINLTVPKATLVNPHKVFLLGIEFLQLVNGQQYALSNGTHNAASIITAEKA</sequence>
<reference evidence="2" key="1">
    <citation type="submission" date="2017-01" db="EMBL/GenBank/DDBJ databases">
        <authorList>
            <person name="Varghese N."/>
            <person name="Submissions S."/>
        </authorList>
    </citation>
    <scope>NUCLEOTIDE SEQUENCE [LARGE SCALE GENOMIC DNA]</scope>
    <source>
        <strain evidence="2">DSM 46698</strain>
    </source>
</reference>
<dbReference type="STRING" id="529505.SAMN05421761_106157"/>
<keyword evidence="2" id="KW-1185">Reference proteome</keyword>
<gene>
    <name evidence="1" type="ORF">SAMN05421761_106157</name>
</gene>
<protein>
    <submittedName>
        <fullName evidence="1">Uncharacterized protein</fullName>
    </submittedName>
</protein>
<dbReference type="EMBL" id="FTOP01000006">
    <property type="protein sequence ID" value="SIS86396.1"/>
    <property type="molecule type" value="Genomic_DNA"/>
</dbReference>
<dbReference type="OrthoDB" id="645138at2"/>
<evidence type="ECO:0000313" key="2">
    <source>
        <dbReference type="Proteomes" id="UP000186026"/>
    </source>
</evidence>
<dbReference type="Proteomes" id="UP000186026">
    <property type="component" value="Unassembled WGS sequence"/>
</dbReference>